<dbReference type="SUPFAM" id="SSF50998">
    <property type="entry name" value="Quinoprotein alcohol dehydrogenase-like"/>
    <property type="match status" value="1"/>
</dbReference>
<keyword evidence="9" id="KW-0238">DNA-binding</keyword>
<feature type="compositionally biased region" description="Polar residues" evidence="10">
    <location>
        <begin position="1432"/>
        <end position="1474"/>
    </location>
</feature>
<comment type="pathway">
    <text evidence="9">Protein modification; protein ubiquitination.</text>
</comment>
<keyword evidence="5 9" id="KW-0863">Zinc-finger</keyword>
<dbReference type="Pfam" id="PF02037">
    <property type="entry name" value="SAP"/>
    <property type="match status" value="1"/>
</dbReference>
<dbReference type="FunFam" id="2.130.10.10:FF:000629">
    <property type="entry name" value="UV-damaged DNA binding protein"/>
    <property type="match status" value="1"/>
</dbReference>
<dbReference type="Pfam" id="PF03178">
    <property type="entry name" value="CPSF_A"/>
    <property type="match status" value="1"/>
</dbReference>
<comment type="subcellular location">
    <subcellularLocation>
        <location evidence="1 9">Nucleus</location>
    </subcellularLocation>
</comment>
<dbReference type="Gene3D" id="2.130.10.10">
    <property type="entry name" value="YVTN repeat-like/Quinoprotein amine dehydrogenase"/>
    <property type="match status" value="3"/>
</dbReference>
<dbReference type="InterPro" id="IPR006642">
    <property type="entry name" value="Rad18_UBZ4"/>
</dbReference>
<dbReference type="PROSITE" id="PS50800">
    <property type="entry name" value="SAP"/>
    <property type="match status" value="1"/>
</dbReference>
<dbReference type="InterPro" id="IPR050358">
    <property type="entry name" value="RSE1/DDB1/CFT1"/>
</dbReference>
<dbReference type="InterPro" id="IPR003034">
    <property type="entry name" value="SAP_dom"/>
</dbReference>
<feature type="compositionally biased region" description="Polar residues" evidence="10">
    <location>
        <begin position="1174"/>
        <end position="1195"/>
    </location>
</feature>
<accession>A0A2P8AG36</accession>
<dbReference type="PANTHER" id="PTHR10644">
    <property type="entry name" value="DNA REPAIR/RNA PROCESSING CPSF FAMILY"/>
    <property type="match status" value="1"/>
</dbReference>
<dbReference type="InterPro" id="IPR004580">
    <property type="entry name" value="Rad18_fungi"/>
</dbReference>
<comment type="similarity">
    <text evidence="9">Belongs to the RAD18 family.</text>
</comment>
<dbReference type="InterPro" id="IPR011047">
    <property type="entry name" value="Quinoprotein_ADH-like_sf"/>
</dbReference>
<keyword evidence="9" id="KW-0808">Transferase</keyword>
<dbReference type="FunFam" id="2.130.10.10:FF:000592">
    <property type="entry name" value="UV-damaged DNA binding protein"/>
    <property type="match status" value="1"/>
</dbReference>
<comment type="function">
    <text evidence="9">E3 RING-finger protein, member of the UBC2/RAD6 epistasis group. Associates to the E2 ubiquitin conjugating enzyme UBC2/RAD6 to form the UBC2-RAD18 ubiquitin ligase complex involved in postreplicative repair (PRR) of damaged DNA.</text>
</comment>
<dbReference type="NCBIfam" id="TIGR00599">
    <property type="entry name" value="rad18"/>
    <property type="match status" value="1"/>
</dbReference>
<dbReference type="EC" id="2.3.2.27" evidence="9"/>
<dbReference type="SMART" id="SM00513">
    <property type="entry name" value="SAP"/>
    <property type="match status" value="1"/>
</dbReference>
<evidence type="ECO:0000256" key="5">
    <source>
        <dbReference type="ARBA" id="ARBA00022771"/>
    </source>
</evidence>
<dbReference type="InterPro" id="IPR004871">
    <property type="entry name" value="RSE1/DDB1/CPSF1_C"/>
</dbReference>
<organism evidence="12 13">
    <name type="scientific">Elsinoe australis</name>
    <dbReference type="NCBI Taxonomy" id="40998"/>
    <lineage>
        <taxon>Eukaryota</taxon>
        <taxon>Fungi</taxon>
        <taxon>Dikarya</taxon>
        <taxon>Ascomycota</taxon>
        <taxon>Pezizomycotina</taxon>
        <taxon>Dothideomycetes</taxon>
        <taxon>Dothideomycetidae</taxon>
        <taxon>Myriangiales</taxon>
        <taxon>Elsinoaceae</taxon>
        <taxon>Elsinoe</taxon>
    </lineage>
</organism>
<dbReference type="InterPro" id="IPR015943">
    <property type="entry name" value="WD40/YVTN_repeat-like_dom_sf"/>
</dbReference>
<evidence type="ECO:0000256" key="9">
    <source>
        <dbReference type="RuleBase" id="RU368093"/>
    </source>
</evidence>
<keyword evidence="7 9" id="KW-0234">DNA repair</keyword>
<evidence type="ECO:0000313" key="13">
    <source>
        <dbReference type="Proteomes" id="UP000243723"/>
    </source>
</evidence>
<comment type="similarity">
    <text evidence="2">Belongs to the DDB1 family.</text>
</comment>
<dbReference type="EMBL" id="NHZQ01000010">
    <property type="protein sequence ID" value="PSK59423.1"/>
    <property type="molecule type" value="Genomic_DNA"/>
</dbReference>
<evidence type="ECO:0000256" key="10">
    <source>
        <dbReference type="SAM" id="MobiDB-lite"/>
    </source>
</evidence>
<dbReference type="UniPathway" id="UPA00143"/>
<proteinExistence type="inferred from homology"/>
<dbReference type="GO" id="GO:0008270">
    <property type="term" value="F:zinc ion binding"/>
    <property type="evidence" value="ECO:0007669"/>
    <property type="project" value="UniProtKB-KW"/>
</dbReference>
<comment type="subunit">
    <text evidence="9">Interacts with E2 UBC2, forming a complex with ubiquitin ligase activity.</text>
</comment>
<evidence type="ECO:0000256" key="6">
    <source>
        <dbReference type="ARBA" id="ARBA00022833"/>
    </source>
</evidence>
<dbReference type="Pfam" id="PF10433">
    <property type="entry name" value="Beta-prop_RSE1_1st"/>
    <property type="match status" value="1"/>
</dbReference>
<evidence type="ECO:0000256" key="2">
    <source>
        <dbReference type="ARBA" id="ARBA00007453"/>
    </source>
</evidence>
<dbReference type="STRING" id="40998.A0A2P8AG36"/>
<reference evidence="12 13" key="1">
    <citation type="submission" date="2017-05" db="EMBL/GenBank/DDBJ databases">
        <title>Draft genome sequence of Elsinoe australis.</title>
        <authorList>
            <person name="Cheng Q."/>
        </authorList>
    </citation>
    <scope>NUCLEOTIDE SEQUENCE [LARGE SCALE GENOMIC DNA]</scope>
    <source>
        <strain evidence="12 13">NL1</strain>
    </source>
</reference>
<keyword evidence="6 9" id="KW-0862">Zinc</keyword>
<dbReference type="InterPro" id="IPR018846">
    <property type="entry name" value="Beta-prop_RSE1/DDB1/CPSF1_1st"/>
</dbReference>
<feature type="compositionally biased region" description="Basic and acidic residues" evidence="10">
    <location>
        <begin position="1151"/>
        <end position="1165"/>
    </location>
</feature>
<dbReference type="SMART" id="SM00734">
    <property type="entry name" value="ZnF_Rad18"/>
    <property type="match status" value="1"/>
</dbReference>
<keyword evidence="3 9" id="KW-0479">Metal-binding</keyword>
<evidence type="ECO:0000256" key="1">
    <source>
        <dbReference type="ARBA" id="ARBA00004123"/>
    </source>
</evidence>
<name>A0A2P8AG36_9PEZI</name>
<sequence>MAYIASIHRPSSVRHAFKLNFLEPEEDTLVVAKSNRLEFYAQTEDGLVLKHSKAIYGKVTLLNKLRPASSSTDHLFVGTDRFMYFVISWDPTTKQLKTEKSYQDLADNSSRDSQTGDRCLVDPTGRFMTLEVYEGIVNVVPIATEGKRKSKDEPGTLRDPIPTRIPELFVRSSAFVHRRREKDKPQLALLYEDSTGHVNLRIRELDYSPGLKDEGSAEFETPIDIEGNVGLGASHIIPLGAPAYGMLVIGETSISYCDEFEHRLRTDSLDEATIFVAWEQIDAQRFVLADEYGKLYLLMVVLNARDDFERWQLDVLGETSRASALVYLDGGRLFVGSHQGDSQVIQIKERSMEIIQNFPNVAPILDFAVMDMGNRTSDAQVNEYSSGQARIVTGSGAFKDGSLRSVRSGVGLEEIGMIGEMEHITDVFSLRSKSGSLIADALVVSFLTHSRAFVFSSDGEAEEVDSLPGLDLSQSTILAENLQGGEILQVTTSTVSIADPDGGMTSSSWSPDAGGQITAASTARDQVLLSVSGTGLVLLKAASQGLQVAAQRQLDSSSQVACLTLSSLFPNVAFVGFWKDSTITLLDLNKLQPLHSETVYDDSIVVPRSIVVSQVLADSTPTLFIGMADGNVVTYSVDPTSLKLSSKKSIVLGTQQASFKALPRADGLTNVFAICEHPSLIYGSDGRIVYSAVTAEAARCVCSFDSEAYPGAIAIATNEGLKLALVDEERTTHVQTLPVHETVRRIAYSADLKAFGLGAIKRTLVDNVENIESHFKLVDEVAFQELDTFALKEDELVECCIRAKLDDGTGELAERFILGTSYMDDASEQNVRGRILIFEITEERKIKRIAEQAVRGACRCLAMCEGRVVAALIKTVVTFTFEYESGSIPSLNKSATYRTSTAPIDITVSGNTIAIADLMKSVSVVKFTKATGTTPDHLDEIARHYETSWATSVAEIDEHAYLSSDAEGNLIVLNHDIGGVSAEDRRRLRVTSEILLGEMVNRIRRIDVQPTAGAVVIPRAFMATVEGSIYLFALIAKDKQDLMMRLQENMAEMVQSPGNVPFNRYRAFKTAVREAEEPMRFVDGELVERFLDCEAEVQERIVQGLGIDVEEDSKCPACRASDQASKLRRNWAIEEVVATFQAARPEAFKLATERKQQDEAGEERPAKRRRTQKDSNVTPPSSQRQTRSRTKTNNAPAEVMVIDDDEGDGDYEEDKEPDDGLVSCPICSGRMKEEAVYTHVDKCDGVPPGSKKSQTPVNPLQQKPPSRPPSQPPQERLSELNYSMMSDAQMRKKLKEIGISAAGTKELMIRRHKEWVSLWNSNCDSARPKTKRELLHELDVWERSQGGLARESHGSVNGIMKKDFDAKAYANSHSDDFTRLIEEARRKAKRKAEVAKQVGDSEGQRDPNVSKDGLKHSTATQNGHVVVEDPSAPQNLDSKTSPPTNGAVQETAVRSSDNQAGSHIISSTEPPVKGTQNEALMSHARFGATSGDGEKRAGGLPGQFGNAPTRKVPMFAISSEPVTDVEIENGKN</sequence>
<dbReference type="GO" id="GO:0006301">
    <property type="term" value="P:DNA damage tolerance"/>
    <property type="evidence" value="ECO:0007669"/>
    <property type="project" value="InterPro"/>
</dbReference>
<keyword evidence="13" id="KW-1185">Reference proteome</keyword>
<feature type="region of interest" description="Disordered" evidence="10">
    <location>
        <begin position="1151"/>
        <end position="1222"/>
    </location>
</feature>
<dbReference type="Proteomes" id="UP000243723">
    <property type="component" value="Unassembled WGS sequence"/>
</dbReference>
<dbReference type="GO" id="GO:0061630">
    <property type="term" value="F:ubiquitin protein ligase activity"/>
    <property type="evidence" value="ECO:0007669"/>
    <property type="project" value="UniProtKB-UniRule"/>
</dbReference>
<evidence type="ECO:0000313" key="12">
    <source>
        <dbReference type="EMBL" id="PSK59423.1"/>
    </source>
</evidence>
<dbReference type="GO" id="GO:0005634">
    <property type="term" value="C:nucleus"/>
    <property type="evidence" value="ECO:0007669"/>
    <property type="project" value="UniProtKB-SubCell"/>
</dbReference>
<dbReference type="Gene3D" id="1.10.150.910">
    <property type="match status" value="1"/>
</dbReference>
<keyword evidence="9" id="KW-0833">Ubl conjugation pathway</keyword>
<dbReference type="InterPro" id="IPR058543">
    <property type="entry name" value="Beta-prop_RSE1/DDB1/CPSF1_2nd"/>
</dbReference>
<dbReference type="OrthoDB" id="433457at2759"/>
<comment type="catalytic activity">
    <reaction evidence="9">
        <text>S-ubiquitinyl-[E2 ubiquitin-conjugating enzyme]-L-cysteine + [acceptor protein]-L-lysine = [E2 ubiquitin-conjugating enzyme]-L-cysteine + N(6)-ubiquitinyl-[acceptor protein]-L-lysine.</text>
        <dbReference type="EC" id="2.3.2.27"/>
    </reaction>
</comment>
<evidence type="ECO:0000259" key="11">
    <source>
        <dbReference type="PROSITE" id="PS50800"/>
    </source>
</evidence>
<gene>
    <name evidence="12" type="ORF">B9Z65_3747</name>
</gene>
<feature type="compositionally biased region" description="Acidic residues" evidence="10">
    <location>
        <begin position="1201"/>
        <end position="1219"/>
    </location>
</feature>
<dbReference type="GO" id="GO:0006281">
    <property type="term" value="P:DNA repair"/>
    <property type="evidence" value="ECO:0007669"/>
    <property type="project" value="UniProtKB-KW"/>
</dbReference>
<feature type="region of interest" description="Disordered" evidence="10">
    <location>
        <begin position="1488"/>
        <end position="1507"/>
    </location>
</feature>
<evidence type="ECO:0000256" key="8">
    <source>
        <dbReference type="ARBA" id="ARBA00023242"/>
    </source>
</evidence>
<dbReference type="GO" id="GO:0003697">
    <property type="term" value="F:single-stranded DNA binding"/>
    <property type="evidence" value="ECO:0007669"/>
    <property type="project" value="UniProtKB-UniRule"/>
</dbReference>
<comment type="caution">
    <text evidence="12">The sequence shown here is derived from an EMBL/GenBank/DDBJ whole genome shotgun (WGS) entry which is preliminary data.</text>
</comment>
<feature type="compositionally biased region" description="Basic and acidic residues" evidence="10">
    <location>
        <begin position="1402"/>
        <end position="1415"/>
    </location>
</feature>
<keyword evidence="4 9" id="KW-0227">DNA damage</keyword>
<feature type="domain" description="SAP" evidence="11">
    <location>
        <begin position="1282"/>
        <end position="1316"/>
    </location>
</feature>
<protein>
    <recommendedName>
        <fullName evidence="9">Postreplication repair E3 ubiquitin-protein ligase RAD18</fullName>
        <ecNumber evidence="9">2.3.2.27</ecNumber>
    </recommendedName>
    <alternativeName>
        <fullName evidence="9">RING-type E3 ubiquitin transferase RAD18</fullName>
    </alternativeName>
</protein>
<dbReference type="Pfam" id="PF23726">
    <property type="entry name" value="Beta-prop_RSE1_2nd"/>
    <property type="match status" value="1"/>
</dbReference>
<dbReference type="GO" id="GO:0006513">
    <property type="term" value="P:protein monoubiquitination"/>
    <property type="evidence" value="ECO:0007669"/>
    <property type="project" value="InterPro"/>
</dbReference>
<feature type="region of interest" description="Disordered" evidence="10">
    <location>
        <begin position="1242"/>
        <end position="1276"/>
    </location>
</feature>
<evidence type="ECO:0000256" key="4">
    <source>
        <dbReference type="ARBA" id="ARBA00022763"/>
    </source>
</evidence>
<evidence type="ECO:0000256" key="7">
    <source>
        <dbReference type="ARBA" id="ARBA00023204"/>
    </source>
</evidence>
<keyword evidence="8 9" id="KW-0539">Nucleus</keyword>
<evidence type="ECO:0000256" key="3">
    <source>
        <dbReference type="ARBA" id="ARBA00022723"/>
    </source>
</evidence>
<feature type="region of interest" description="Disordered" evidence="10">
    <location>
        <begin position="1391"/>
        <end position="1474"/>
    </location>
</feature>